<dbReference type="AlphaFoldDB" id="A0AAD5QVG5"/>
<accession>A0AAD5QVG5</accession>
<name>A0AAD5QVG5_PARTN</name>
<dbReference type="Proteomes" id="UP001196413">
    <property type="component" value="Unassembled WGS sequence"/>
</dbReference>
<evidence type="ECO:0008006" key="3">
    <source>
        <dbReference type="Google" id="ProtNLM"/>
    </source>
</evidence>
<sequence>MLTKSILQALHEDYLLAQIANHSQPSKQDFEEILLHGHLQSVSQVIEECQNYRIRLVTIFVNYEKAFANIGTNAILSVLVDQAVDSS</sequence>
<evidence type="ECO:0000313" key="1">
    <source>
        <dbReference type="EMBL" id="KAJ1363655.1"/>
    </source>
</evidence>
<keyword evidence="2" id="KW-1185">Reference proteome</keyword>
<organism evidence="1 2">
    <name type="scientific">Parelaphostrongylus tenuis</name>
    <name type="common">Meningeal worm</name>
    <dbReference type="NCBI Taxonomy" id="148309"/>
    <lineage>
        <taxon>Eukaryota</taxon>
        <taxon>Metazoa</taxon>
        <taxon>Ecdysozoa</taxon>
        <taxon>Nematoda</taxon>
        <taxon>Chromadorea</taxon>
        <taxon>Rhabditida</taxon>
        <taxon>Rhabditina</taxon>
        <taxon>Rhabditomorpha</taxon>
        <taxon>Strongyloidea</taxon>
        <taxon>Metastrongylidae</taxon>
        <taxon>Parelaphostrongylus</taxon>
    </lineage>
</organism>
<proteinExistence type="predicted"/>
<evidence type="ECO:0000313" key="2">
    <source>
        <dbReference type="Proteomes" id="UP001196413"/>
    </source>
</evidence>
<gene>
    <name evidence="1" type="ORF">KIN20_023570</name>
</gene>
<dbReference type="EMBL" id="JAHQIW010004781">
    <property type="protein sequence ID" value="KAJ1363655.1"/>
    <property type="molecule type" value="Genomic_DNA"/>
</dbReference>
<comment type="caution">
    <text evidence="1">The sequence shown here is derived from an EMBL/GenBank/DDBJ whole genome shotgun (WGS) entry which is preliminary data.</text>
</comment>
<protein>
    <recommendedName>
        <fullName evidence="3">Reverse transcriptase domain-containing protein</fullName>
    </recommendedName>
</protein>
<reference evidence="1" key="1">
    <citation type="submission" date="2021-06" db="EMBL/GenBank/DDBJ databases">
        <title>Parelaphostrongylus tenuis whole genome reference sequence.</title>
        <authorList>
            <person name="Garwood T.J."/>
            <person name="Larsen P.A."/>
            <person name="Fountain-Jones N.M."/>
            <person name="Garbe J.R."/>
            <person name="Macchietto M.G."/>
            <person name="Kania S.A."/>
            <person name="Gerhold R.W."/>
            <person name="Richards J.E."/>
            <person name="Wolf T.M."/>
        </authorList>
    </citation>
    <scope>NUCLEOTIDE SEQUENCE</scope>
    <source>
        <strain evidence="1">MNPRO001-30</strain>
        <tissue evidence="1">Meninges</tissue>
    </source>
</reference>